<feature type="non-terminal residue" evidence="4">
    <location>
        <position position="514"/>
    </location>
</feature>
<dbReference type="EMBL" id="JACAQK010000028">
    <property type="protein sequence ID" value="NWD39702.1"/>
    <property type="molecule type" value="Genomic_DNA"/>
</dbReference>
<dbReference type="InterPro" id="IPR001242">
    <property type="entry name" value="Condensation_dom"/>
</dbReference>
<dbReference type="PANTHER" id="PTHR45398">
    <property type="match status" value="1"/>
</dbReference>
<gene>
    <name evidence="4" type="ORF">HX787_27970</name>
</gene>
<dbReference type="Proteomes" id="UP000549134">
    <property type="component" value="Unassembled WGS sequence"/>
</dbReference>
<keyword evidence="1" id="KW-0596">Phosphopantetheine</keyword>
<reference evidence="4 5" key="1">
    <citation type="submission" date="2020-04" db="EMBL/GenBank/DDBJ databases">
        <title>Molecular characterization of pseudomonads from Agaricus bisporus reveal novel blotch 2 pathogens in Western Europe.</title>
        <authorList>
            <person name="Taparia T."/>
            <person name="Krijger M."/>
            <person name="Haynes E."/>
            <person name="Elpinstone J.G."/>
            <person name="Noble R."/>
            <person name="Van Der Wolf J."/>
        </authorList>
    </citation>
    <scope>NUCLEOTIDE SEQUENCE [LARGE SCALE GENOMIC DNA]</scope>
    <source>
        <strain evidence="4 5">IPO3746</strain>
    </source>
</reference>
<evidence type="ECO:0000259" key="3">
    <source>
        <dbReference type="Pfam" id="PF00668"/>
    </source>
</evidence>
<dbReference type="AlphaFoldDB" id="A0A7Y8ATA3"/>
<dbReference type="CDD" id="cd19531">
    <property type="entry name" value="LCL_NRPS-like"/>
    <property type="match status" value="1"/>
</dbReference>
<organism evidence="4 5">
    <name type="scientific">Pseudomonas tolaasii</name>
    <dbReference type="NCBI Taxonomy" id="29442"/>
    <lineage>
        <taxon>Bacteria</taxon>
        <taxon>Pseudomonadati</taxon>
        <taxon>Pseudomonadota</taxon>
        <taxon>Gammaproteobacteria</taxon>
        <taxon>Pseudomonadales</taxon>
        <taxon>Pseudomonadaceae</taxon>
        <taxon>Pseudomonas</taxon>
    </lineage>
</organism>
<evidence type="ECO:0000313" key="5">
    <source>
        <dbReference type="Proteomes" id="UP000549134"/>
    </source>
</evidence>
<keyword evidence="2" id="KW-0597">Phosphoprotein</keyword>
<proteinExistence type="predicted"/>
<feature type="domain" description="Condensation" evidence="3">
    <location>
        <begin position="46"/>
        <end position="493"/>
    </location>
</feature>
<accession>A0A7Y8ATA3</accession>
<dbReference type="Gene3D" id="3.30.559.30">
    <property type="entry name" value="Nonribosomal peptide synthetase, condensation domain"/>
    <property type="match status" value="1"/>
</dbReference>
<dbReference type="FunFam" id="3.30.559.30:FF:000001">
    <property type="entry name" value="Non-ribosomal peptide synthetase"/>
    <property type="match status" value="1"/>
</dbReference>
<sequence>MQQLIESVGALSPEKRKALAILLSQKGINLYGIAPIFRRAAGEPLRLSYAQERQWFLWQLEPDSAAYHIPTALRLRGQLDRSALQRSFDALVVRHETLRTGFVREQEQLLQVVHEPFSLPIAVKAVPADGAGAGLDAWLKAAIEQEISEVFDLMQGPLVRATLLQVAEDDHVLVLVQHHIVSDGASMQVMVEELIEVYAGCCRGEVSVPAALPIQYADYAQWQRSWMDAGERERQLAYWVEQLGGEQPVLELPLDHPRPAVQSYRGARLDVPVPAALGKALQALARREGATLYMLLLASFQTLLHRYSGQRDVRVGVPIANRNRAETERLIGFFVNTQVLHARIDSRSTFRDLLQQVKTVALGAQEHQDLPFEQLVEALAPARSLSRSPLFQVMFNHQTAARSSEQVLQLPGLSVESMAWDSRTAQFDLTMDTHESADGVHASLTYATDLFEPGRIERMAQHWLALLQGIVDAPDRAVGELALLSAAEQQMILQDWNSTSETYPLDASVQQLIE</sequence>
<dbReference type="FunFam" id="3.30.559.10:FF:000012">
    <property type="entry name" value="Non-ribosomal peptide synthetase"/>
    <property type="match status" value="1"/>
</dbReference>
<dbReference type="RefSeq" id="WP_256347984.1">
    <property type="nucleotide sequence ID" value="NZ_JACAQJ010000021.1"/>
</dbReference>
<dbReference type="Gene3D" id="3.30.559.10">
    <property type="entry name" value="Chloramphenicol acetyltransferase-like domain"/>
    <property type="match status" value="1"/>
</dbReference>
<dbReference type="SUPFAM" id="SSF52777">
    <property type="entry name" value="CoA-dependent acyltransferases"/>
    <property type="match status" value="2"/>
</dbReference>
<evidence type="ECO:0000313" key="4">
    <source>
        <dbReference type="EMBL" id="NWD39702.1"/>
    </source>
</evidence>
<protein>
    <submittedName>
        <fullName evidence="4">Non-ribosomal peptide synthetase</fullName>
    </submittedName>
</protein>
<name>A0A7Y8ATA3_PSETO</name>
<dbReference type="GO" id="GO:0003824">
    <property type="term" value="F:catalytic activity"/>
    <property type="evidence" value="ECO:0007669"/>
    <property type="project" value="InterPro"/>
</dbReference>
<dbReference type="PANTHER" id="PTHR45398:SF1">
    <property type="entry name" value="ENZYME, PUTATIVE (JCVI)-RELATED"/>
    <property type="match status" value="1"/>
</dbReference>
<dbReference type="InterPro" id="IPR023213">
    <property type="entry name" value="CAT-like_dom_sf"/>
</dbReference>
<comment type="caution">
    <text evidence="4">The sequence shown here is derived from an EMBL/GenBank/DDBJ whole genome shotgun (WGS) entry which is preliminary data.</text>
</comment>
<dbReference type="Pfam" id="PF00668">
    <property type="entry name" value="Condensation"/>
    <property type="match status" value="1"/>
</dbReference>
<evidence type="ECO:0000256" key="2">
    <source>
        <dbReference type="ARBA" id="ARBA00022553"/>
    </source>
</evidence>
<evidence type="ECO:0000256" key="1">
    <source>
        <dbReference type="ARBA" id="ARBA00022450"/>
    </source>
</evidence>